<reference evidence="2" key="1">
    <citation type="submission" date="2023-07" db="EMBL/GenBank/DDBJ databases">
        <title>Novel species isolated from saline lakes on Tibetan Plateau.</title>
        <authorList>
            <person name="Lu H."/>
        </authorList>
    </citation>
    <scope>NUCLEOTIDE SEQUENCE [LARGE SCALE GENOMIC DNA]</scope>
    <source>
        <strain evidence="2">CAK8W</strain>
    </source>
</reference>
<dbReference type="Proteomes" id="UP001199314">
    <property type="component" value="Unassembled WGS sequence"/>
</dbReference>
<evidence type="ECO:0000313" key="1">
    <source>
        <dbReference type="EMBL" id="MBZ9777426.1"/>
    </source>
</evidence>
<gene>
    <name evidence="1" type="ORF">LB452_00695</name>
</gene>
<evidence type="ECO:0000313" key="2">
    <source>
        <dbReference type="Proteomes" id="UP001199314"/>
    </source>
</evidence>
<accession>A0ABS7XHP8</accession>
<dbReference type="RefSeq" id="WP_224459809.1">
    <property type="nucleotide sequence ID" value="NZ_JAIQZE010000001.1"/>
</dbReference>
<keyword evidence="2" id="KW-1185">Reference proteome</keyword>
<proteinExistence type="predicted"/>
<organism evidence="1 2">
    <name type="scientific">Psychroflexus longus</name>
    <dbReference type="NCBI Taxonomy" id="2873596"/>
    <lineage>
        <taxon>Bacteria</taxon>
        <taxon>Pseudomonadati</taxon>
        <taxon>Bacteroidota</taxon>
        <taxon>Flavobacteriia</taxon>
        <taxon>Flavobacteriales</taxon>
        <taxon>Flavobacteriaceae</taxon>
        <taxon>Psychroflexus</taxon>
    </lineage>
</organism>
<sequence length="72" mass="8633">MSIDEAFKFGLSMKEHMMNKNSYVQYKSRIGLFEKWLREEKLFDKPITSITKKTVNQYLNTIVKKNQCQKPK</sequence>
<name>A0ABS7XHP8_9FLAO</name>
<protein>
    <recommendedName>
        <fullName evidence="3">Phage integrase, N-terminal SAM-like domain</fullName>
    </recommendedName>
</protein>
<dbReference type="EMBL" id="JAIQZE010000001">
    <property type="protein sequence ID" value="MBZ9777426.1"/>
    <property type="molecule type" value="Genomic_DNA"/>
</dbReference>
<comment type="caution">
    <text evidence="1">The sequence shown here is derived from an EMBL/GenBank/DDBJ whole genome shotgun (WGS) entry which is preliminary data.</text>
</comment>
<evidence type="ECO:0008006" key="3">
    <source>
        <dbReference type="Google" id="ProtNLM"/>
    </source>
</evidence>